<sequence length="113" mass="12127">MNSRIVWPEGAIYRIDLFCVPDAARAAFAERAEATQAVLRRQGGLVGEQGFERIGGPGRFNIATLAAWENAAAIEAASKAVADMHAATGFDRQSFVVQRGIAAEIATFRAFTL</sequence>
<evidence type="ECO:0008006" key="3">
    <source>
        <dbReference type="Google" id="ProtNLM"/>
    </source>
</evidence>
<comment type="caution">
    <text evidence="1">The sequence shown here is derived from an EMBL/GenBank/DDBJ whole genome shotgun (WGS) entry which is preliminary data.</text>
</comment>
<dbReference type="SUPFAM" id="SSF54909">
    <property type="entry name" value="Dimeric alpha+beta barrel"/>
    <property type="match status" value="1"/>
</dbReference>
<accession>A0ABU0MB95</accession>
<dbReference type="Gene3D" id="3.30.70.100">
    <property type="match status" value="1"/>
</dbReference>
<dbReference type="Proteomes" id="UP001223743">
    <property type="component" value="Unassembled WGS sequence"/>
</dbReference>
<organism evidence="1 2">
    <name type="scientific">Kaistia geumhonensis</name>
    <dbReference type="NCBI Taxonomy" id="410839"/>
    <lineage>
        <taxon>Bacteria</taxon>
        <taxon>Pseudomonadati</taxon>
        <taxon>Pseudomonadota</taxon>
        <taxon>Alphaproteobacteria</taxon>
        <taxon>Hyphomicrobiales</taxon>
        <taxon>Kaistiaceae</taxon>
        <taxon>Kaistia</taxon>
    </lineage>
</organism>
<dbReference type="EMBL" id="JAUSWJ010000001">
    <property type="protein sequence ID" value="MDQ0518208.1"/>
    <property type="molecule type" value="Genomic_DNA"/>
</dbReference>
<name>A0ABU0MB95_9HYPH</name>
<keyword evidence="2" id="KW-1185">Reference proteome</keyword>
<reference evidence="1 2" key="1">
    <citation type="submission" date="2023-07" db="EMBL/GenBank/DDBJ databases">
        <title>Genomic Encyclopedia of Type Strains, Phase IV (KMG-IV): sequencing the most valuable type-strain genomes for metagenomic binning, comparative biology and taxonomic classification.</title>
        <authorList>
            <person name="Goeker M."/>
        </authorList>
    </citation>
    <scope>NUCLEOTIDE SEQUENCE [LARGE SCALE GENOMIC DNA]</scope>
    <source>
        <strain evidence="1 2">B1-1</strain>
    </source>
</reference>
<gene>
    <name evidence="1" type="ORF">QO015_003821</name>
</gene>
<evidence type="ECO:0000313" key="2">
    <source>
        <dbReference type="Proteomes" id="UP001223743"/>
    </source>
</evidence>
<dbReference type="RefSeq" id="WP_266283643.1">
    <property type="nucleotide sequence ID" value="NZ_JAPKNF010000003.1"/>
</dbReference>
<proteinExistence type="predicted"/>
<evidence type="ECO:0000313" key="1">
    <source>
        <dbReference type="EMBL" id="MDQ0518208.1"/>
    </source>
</evidence>
<protein>
    <recommendedName>
        <fullName evidence="3">Antibiotic biosynthesis monooxygenase</fullName>
    </recommendedName>
</protein>
<dbReference type="InterPro" id="IPR011008">
    <property type="entry name" value="Dimeric_a/b-barrel"/>
</dbReference>